<accession>A0A552WYB7</accession>
<dbReference type="EC" id="3.4.19.13" evidence="11"/>
<protein>
    <recommendedName>
        <fullName evidence="11">Glutathione hydrolase proenzyme</fullName>
        <ecNumber evidence="11">2.3.2.2</ecNumber>
        <ecNumber evidence="11">3.4.19.13</ecNumber>
    </recommendedName>
    <component>
        <recommendedName>
            <fullName evidence="11">Glutathione hydrolase large chain</fullName>
        </recommendedName>
    </component>
    <component>
        <recommendedName>
            <fullName evidence="11">Glutathione hydrolase small chain</fullName>
        </recommendedName>
    </component>
</protein>
<gene>
    <name evidence="13" type="primary">ggt</name>
    <name evidence="13" type="ORF">FJ693_02190</name>
</gene>
<dbReference type="RefSeq" id="WP_143416895.1">
    <property type="nucleotide sequence ID" value="NZ_VJXR01000003.1"/>
</dbReference>
<feature type="region of interest" description="Disordered" evidence="12">
    <location>
        <begin position="34"/>
        <end position="55"/>
    </location>
</feature>
<dbReference type="GO" id="GO:0103068">
    <property type="term" value="F:leukotriene C4 gamma-glutamyl transferase activity"/>
    <property type="evidence" value="ECO:0007669"/>
    <property type="project" value="UniProtKB-EC"/>
</dbReference>
<comment type="pathway">
    <text evidence="11">Sulfur metabolism; glutathione metabolism.</text>
</comment>
<evidence type="ECO:0000256" key="9">
    <source>
        <dbReference type="PIRSR" id="PIRSR600101-1"/>
    </source>
</evidence>
<feature type="binding site" evidence="10">
    <location>
        <position position="513"/>
    </location>
    <ligand>
        <name>L-glutamate</name>
        <dbReference type="ChEBI" id="CHEBI:29985"/>
    </ligand>
</feature>
<evidence type="ECO:0000256" key="6">
    <source>
        <dbReference type="ARBA" id="ARBA00023145"/>
    </source>
</evidence>
<keyword evidence="6 11" id="KW-0865">Zymogen</keyword>
<dbReference type="GO" id="GO:0006750">
    <property type="term" value="P:glutathione biosynthetic process"/>
    <property type="evidence" value="ECO:0007669"/>
    <property type="project" value="UniProtKB-KW"/>
</dbReference>
<comment type="caution">
    <text evidence="13">The sequence shown here is derived from an EMBL/GenBank/DDBJ whole genome shotgun (WGS) entry which is preliminary data.</text>
</comment>
<evidence type="ECO:0000256" key="10">
    <source>
        <dbReference type="PIRSR" id="PIRSR600101-2"/>
    </source>
</evidence>
<comment type="catalytic activity">
    <reaction evidence="8 11">
        <text>an N-terminal (5-L-glutamyl)-[peptide] + an alpha-amino acid = 5-L-glutamyl amino acid + an N-terminal L-alpha-aminoacyl-[peptide]</text>
        <dbReference type="Rhea" id="RHEA:23904"/>
        <dbReference type="Rhea" id="RHEA-COMP:9780"/>
        <dbReference type="Rhea" id="RHEA-COMP:9795"/>
        <dbReference type="ChEBI" id="CHEBI:77644"/>
        <dbReference type="ChEBI" id="CHEBI:78597"/>
        <dbReference type="ChEBI" id="CHEBI:78599"/>
        <dbReference type="ChEBI" id="CHEBI:78608"/>
        <dbReference type="EC" id="2.3.2.2"/>
    </reaction>
</comment>
<evidence type="ECO:0000256" key="11">
    <source>
        <dbReference type="RuleBase" id="RU368036"/>
    </source>
</evidence>
<dbReference type="InterPro" id="IPR029055">
    <property type="entry name" value="Ntn_hydrolases_N"/>
</dbReference>
<dbReference type="Gene3D" id="3.60.20.40">
    <property type="match status" value="1"/>
</dbReference>
<comment type="subunit">
    <text evidence="11">This enzyme consists of two polypeptide chains, which are synthesized in precursor form from a single polypeptide.</text>
</comment>
<dbReference type="InterPro" id="IPR043138">
    <property type="entry name" value="GGT_lsub"/>
</dbReference>
<dbReference type="InterPro" id="IPR043137">
    <property type="entry name" value="GGT_ssub_C"/>
</dbReference>
<feature type="binding site" evidence="10">
    <location>
        <position position="468"/>
    </location>
    <ligand>
        <name>L-glutamate</name>
        <dbReference type="ChEBI" id="CHEBI:29985"/>
    </ligand>
</feature>
<dbReference type="PRINTS" id="PR01210">
    <property type="entry name" value="GGTRANSPTASE"/>
</dbReference>
<keyword evidence="14" id="KW-1185">Reference proteome</keyword>
<feature type="active site" description="Nucleophile" evidence="9">
    <location>
        <position position="426"/>
    </location>
</feature>
<dbReference type="SUPFAM" id="SSF56235">
    <property type="entry name" value="N-terminal nucleophile aminohydrolases (Ntn hydrolases)"/>
    <property type="match status" value="1"/>
</dbReference>
<evidence type="ECO:0000256" key="3">
    <source>
        <dbReference type="ARBA" id="ARBA00009381"/>
    </source>
</evidence>
<dbReference type="Pfam" id="PF01019">
    <property type="entry name" value="G_glu_transpept"/>
    <property type="match status" value="1"/>
</dbReference>
<keyword evidence="7 11" id="KW-0012">Acyltransferase</keyword>
<comment type="catalytic activity">
    <reaction evidence="1 11">
        <text>an S-substituted glutathione + H2O = an S-substituted L-cysteinylglycine + L-glutamate</text>
        <dbReference type="Rhea" id="RHEA:59468"/>
        <dbReference type="ChEBI" id="CHEBI:15377"/>
        <dbReference type="ChEBI" id="CHEBI:29985"/>
        <dbReference type="ChEBI" id="CHEBI:90779"/>
        <dbReference type="ChEBI" id="CHEBI:143103"/>
        <dbReference type="EC" id="3.4.19.13"/>
    </reaction>
</comment>
<keyword evidence="5 11" id="KW-0378">Hydrolase</keyword>
<evidence type="ECO:0000256" key="12">
    <source>
        <dbReference type="SAM" id="MobiDB-lite"/>
    </source>
</evidence>
<evidence type="ECO:0000256" key="4">
    <source>
        <dbReference type="ARBA" id="ARBA00022679"/>
    </source>
</evidence>
<comment type="similarity">
    <text evidence="3 11">Belongs to the gamma-glutamyltransferase family.</text>
</comment>
<feature type="binding site" evidence="10">
    <location>
        <position position="124"/>
    </location>
    <ligand>
        <name>L-glutamate</name>
        <dbReference type="ChEBI" id="CHEBI:29985"/>
    </ligand>
</feature>
<evidence type="ECO:0000256" key="8">
    <source>
        <dbReference type="ARBA" id="ARBA00047417"/>
    </source>
</evidence>
<sequence length="610" mass="63782">MSHNVARRGRLTAVLGLLLGMVVALVWAVPAAGHQRSEPHPRPVPPPQKVATATGHGGAVATLDPYATQAGLDVLKHGGNAVDAAVAASAMLGVTRPYDGSIGGGGFFVIYTAKDRTVTTIDARETAPAAATPERFVDPATGLPLAFPDARVSGLSVGVPGLVRGWEAALEEYGSKPLRKLLEPAHEVAEGGFVVDAEFQQRTVQNLEIFQDFPATAETFLVDGAAPEPGDVMRNGDLAATYELLGRRGADAFYEGELARAIADTVTAPPVARDAAGVPVRAVRPGDMTVADLADYEALWREPTVVSYRGNQVFGMGPPSSGGTTTGEVLNILEGFAMSDLPDEEVLHLLIEAEALAWADRNAYVGDPGFVEVPVAGLLSEEFAATRRDRIGPTAAAKPVPAGNPQAFQDRAALIVPAAVAGEASTTHLTVADKFGNVVSLTFSLEQIGGSGITVPGYGFLLNNQLTDFNFTAAVANDPNLPDGGKRPRSSMSPTIVLDDRDRPVTAFGSPGGPRIIGTVLHLAINQVDRGMTLPDAIAAPRLMNQNGANTFYEPGIPIEALARRGHAFTLMNPIGNANGVRFLDRKTVQAAAEPERAHGGSAGVLRPVR</sequence>
<comment type="PTM">
    <text evidence="11">Cleaved by autocatalysis into a large and a small subunit.</text>
</comment>
<dbReference type="GO" id="GO:0006751">
    <property type="term" value="P:glutathione catabolic process"/>
    <property type="evidence" value="ECO:0007669"/>
    <property type="project" value="UniProtKB-UniRule"/>
</dbReference>
<dbReference type="InterPro" id="IPR000101">
    <property type="entry name" value="GGT_peptidase"/>
</dbReference>
<comment type="catalytic activity">
    <reaction evidence="2 11">
        <text>glutathione + H2O = L-cysteinylglycine + L-glutamate</text>
        <dbReference type="Rhea" id="RHEA:28807"/>
        <dbReference type="ChEBI" id="CHEBI:15377"/>
        <dbReference type="ChEBI" id="CHEBI:29985"/>
        <dbReference type="ChEBI" id="CHEBI:57925"/>
        <dbReference type="ChEBI" id="CHEBI:61694"/>
        <dbReference type="EC" id="3.4.19.13"/>
    </reaction>
</comment>
<dbReference type="InterPro" id="IPR051792">
    <property type="entry name" value="GGT_bact"/>
</dbReference>
<organism evidence="13 14">
    <name type="scientific">Georgenia yuyongxinii</name>
    <dbReference type="NCBI Taxonomy" id="2589797"/>
    <lineage>
        <taxon>Bacteria</taxon>
        <taxon>Bacillati</taxon>
        <taxon>Actinomycetota</taxon>
        <taxon>Actinomycetes</taxon>
        <taxon>Micrococcales</taxon>
        <taxon>Bogoriellaceae</taxon>
        <taxon>Georgenia</taxon>
    </lineage>
</organism>
<name>A0A552WYB7_9MICO</name>
<dbReference type="AlphaFoldDB" id="A0A552WYB7"/>
<reference evidence="13 14" key="1">
    <citation type="submission" date="2019-07" db="EMBL/GenBank/DDBJ databases">
        <title>Georgenia wutianyii sp. nov. and Georgenia *** sp. nov. isolated from plateau pika (Ochotona curzoniae) in the Qinghai-Tibet plateau of China.</title>
        <authorList>
            <person name="Tian Z."/>
        </authorList>
    </citation>
    <scope>NUCLEOTIDE SEQUENCE [LARGE SCALE GENOMIC DNA]</scope>
    <source>
        <strain evidence="13 14">Z446</strain>
    </source>
</reference>
<dbReference type="Proteomes" id="UP000318693">
    <property type="component" value="Unassembled WGS sequence"/>
</dbReference>
<keyword evidence="4 11" id="KW-0808">Transferase</keyword>
<evidence type="ECO:0000256" key="1">
    <source>
        <dbReference type="ARBA" id="ARBA00001049"/>
    </source>
</evidence>
<dbReference type="NCBIfam" id="TIGR00066">
    <property type="entry name" value="g_glut_trans"/>
    <property type="match status" value="1"/>
</dbReference>
<evidence type="ECO:0000313" key="13">
    <source>
        <dbReference type="EMBL" id="TRW47323.1"/>
    </source>
</evidence>
<evidence type="ECO:0000256" key="2">
    <source>
        <dbReference type="ARBA" id="ARBA00001089"/>
    </source>
</evidence>
<evidence type="ECO:0000313" key="14">
    <source>
        <dbReference type="Proteomes" id="UP000318693"/>
    </source>
</evidence>
<dbReference type="EC" id="2.3.2.2" evidence="11"/>
<feature type="binding site" evidence="10">
    <location>
        <begin position="490"/>
        <end position="491"/>
    </location>
    <ligand>
        <name>L-glutamate</name>
        <dbReference type="ChEBI" id="CHEBI:29985"/>
    </ligand>
</feature>
<evidence type="ECO:0000256" key="7">
    <source>
        <dbReference type="ARBA" id="ARBA00023315"/>
    </source>
</evidence>
<keyword evidence="11" id="KW-0317">Glutathione biosynthesis</keyword>
<dbReference type="EMBL" id="VJXR01000003">
    <property type="protein sequence ID" value="TRW47323.1"/>
    <property type="molecule type" value="Genomic_DNA"/>
</dbReference>
<evidence type="ECO:0000256" key="5">
    <source>
        <dbReference type="ARBA" id="ARBA00022801"/>
    </source>
</evidence>
<dbReference type="UniPathway" id="UPA00204"/>
<dbReference type="Gene3D" id="1.10.246.130">
    <property type="match status" value="1"/>
</dbReference>
<dbReference type="PANTHER" id="PTHR43199:SF1">
    <property type="entry name" value="GLUTATHIONE HYDROLASE PROENZYME"/>
    <property type="match status" value="1"/>
</dbReference>
<dbReference type="PANTHER" id="PTHR43199">
    <property type="entry name" value="GLUTATHIONE HYDROLASE"/>
    <property type="match status" value="1"/>
</dbReference>
<proteinExistence type="inferred from homology"/>
<dbReference type="GO" id="GO:0036374">
    <property type="term" value="F:glutathione hydrolase activity"/>
    <property type="evidence" value="ECO:0007669"/>
    <property type="project" value="UniProtKB-UniRule"/>
</dbReference>